<evidence type="ECO:0000256" key="1">
    <source>
        <dbReference type="ARBA" id="ARBA00004123"/>
    </source>
</evidence>
<name>A0AAE1IUE2_9FABA</name>
<dbReference type="PANTHER" id="PTHR31917">
    <property type="entry name" value="AGENET DOMAIN-CONTAINING PROTEIN-RELATED"/>
    <property type="match status" value="1"/>
</dbReference>
<organism evidence="5 6">
    <name type="scientific">Acacia crassicarpa</name>
    <name type="common">northern wattle</name>
    <dbReference type="NCBI Taxonomy" id="499986"/>
    <lineage>
        <taxon>Eukaryota</taxon>
        <taxon>Viridiplantae</taxon>
        <taxon>Streptophyta</taxon>
        <taxon>Embryophyta</taxon>
        <taxon>Tracheophyta</taxon>
        <taxon>Spermatophyta</taxon>
        <taxon>Magnoliopsida</taxon>
        <taxon>eudicotyledons</taxon>
        <taxon>Gunneridae</taxon>
        <taxon>Pentapetalae</taxon>
        <taxon>rosids</taxon>
        <taxon>fabids</taxon>
        <taxon>Fabales</taxon>
        <taxon>Fabaceae</taxon>
        <taxon>Caesalpinioideae</taxon>
        <taxon>mimosoid clade</taxon>
        <taxon>Acacieae</taxon>
        <taxon>Acacia</taxon>
    </lineage>
</organism>
<dbReference type="InterPro" id="IPR014002">
    <property type="entry name" value="Agenet_dom_plant"/>
</dbReference>
<evidence type="ECO:0000259" key="4">
    <source>
        <dbReference type="PROSITE" id="PS51138"/>
    </source>
</evidence>
<dbReference type="Gene3D" id="1.10.1240.40">
    <property type="entry name" value="ENT domain"/>
    <property type="match status" value="1"/>
</dbReference>
<dbReference type="SUPFAM" id="SSF158639">
    <property type="entry name" value="ENT-like"/>
    <property type="match status" value="1"/>
</dbReference>
<gene>
    <name evidence="5" type="ORF">QN277_006955</name>
</gene>
<comment type="subcellular location">
    <subcellularLocation>
        <location evidence="1">Nucleus</location>
    </subcellularLocation>
</comment>
<dbReference type="GO" id="GO:0005634">
    <property type="term" value="C:nucleus"/>
    <property type="evidence" value="ECO:0007669"/>
    <property type="project" value="UniProtKB-SubCell"/>
</dbReference>
<feature type="region of interest" description="Disordered" evidence="3">
    <location>
        <begin position="292"/>
        <end position="311"/>
    </location>
</feature>
<comment type="caution">
    <text evidence="5">The sequence shown here is derived from an EMBL/GenBank/DDBJ whole genome shotgun (WGS) entry which is preliminary data.</text>
</comment>
<dbReference type="SMART" id="SM00743">
    <property type="entry name" value="Agenet"/>
    <property type="match status" value="2"/>
</dbReference>
<protein>
    <recommendedName>
        <fullName evidence="4">ENT domain-containing protein</fullName>
    </recommendedName>
</protein>
<dbReference type="InterPro" id="IPR005491">
    <property type="entry name" value="ENT_dom"/>
</dbReference>
<evidence type="ECO:0000256" key="3">
    <source>
        <dbReference type="SAM" id="MobiDB-lite"/>
    </source>
</evidence>
<evidence type="ECO:0000313" key="6">
    <source>
        <dbReference type="Proteomes" id="UP001293593"/>
    </source>
</evidence>
<evidence type="ECO:0000256" key="2">
    <source>
        <dbReference type="ARBA" id="ARBA00023242"/>
    </source>
</evidence>
<keyword evidence="2" id="KW-0539">Nucleus</keyword>
<accession>A0AAE1IUE2</accession>
<dbReference type="PANTHER" id="PTHR31917:SF5">
    <property type="entry name" value="OS02G0204500 PROTEIN"/>
    <property type="match status" value="1"/>
</dbReference>
<dbReference type="PROSITE" id="PS51138">
    <property type="entry name" value="ENT"/>
    <property type="match status" value="1"/>
</dbReference>
<dbReference type="EMBL" id="JAWXYG010000012">
    <property type="protein sequence ID" value="KAK4257358.1"/>
    <property type="molecule type" value="Genomic_DNA"/>
</dbReference>
<dbReference type="Pfam" id="PF05641">
    <property type="entry name" value="Agenet"/>
    <property type="match status" value="1"/>
</dbReference>
<evidence type="ECO:0000313" key="5">
    <source>
        <dbReference type="EMBL" id="KAK4257358.1"/>
    </source>
</evidence>
<dbReference type="SMART" id="SM01191">
    <property type="entry name" value="ENT"/>
    <property type="match status" value="1"/>
</dbReference>
<feature type="domain" description="ENT" evidence="4">
    <location>
        <begin position="319"/>
        <end position="383"/>
    </location>
</feature>
<dbReference type="InterPro" id="IPR036142">
    <property type="entry name" value="ENT_dom-like_sf"/>
</dbReference>
<dbReference type="Proteomes" id="UP001293593">
    <property type="component" value="Unassembled WGS sequence"/>
</dbReference>
<sequence>MKFKKGTRVEVLSKSEVPSGSWRCADIICGNGHYYSVRYDGLDGTPSKEIVERVPRKSIRPCPPVLEVTENWRPGDVVEVCQNSSWSMATVLKVLGKKYILVRLLGSCLEFKVHKFDIRVRQSWVDDNWIVVGKGTSRCVNEKRDDTLAPRLYLMSSAQVQKTTLKTKLSSDHDYLHDKTIVNFLNSHFGSKTLKRSSLSQVELHAEPPRKLRATNNEGRYQRARVAYSSMLPKQVDDVAISRDIQVEEYRENFERNDADEVSSSVCSCSINGCNLNKARYPLSAGLVEDLEGETSDAESTWHPRDEEGNDSLLSEEEMATEIHRLELHAYRCTIEALHASGPLSWELEALMTNLRLSLNISNDEHLMEIRNLISSENSMPVK</sequence>
<dbReference type="Pfam" id="PF03735">
    <property type="entry name" value="ENT"/>
    <property type="match status" value="1"/>
</dbReference>
<keyword evidence="6" id="KW-1185">Reference proteome</keyword>
<proteinExistence type="predicted"/>
<dbReference type="InterPro" id="IPR008395">
    <property type="entry name" value="Agenet-like_dom"/>
</dbReference>
<dbReference type="AlphaFoldDB" id="A0AAE1IUE2"/>
<reference evidence="5" key="1">
    <citation type="submission" date="2023-10" db="EMBL/GenBank/DDBJ databases">
        <title>Chromosome-level genome of the transformable northern wattle, Acacia crassicarpa.</title>
        <authorList>
            <person name="Massaro I."/>
            <person name="Sinha N.R."/>
            <person name="Poethig S."/>
            <person name="Leichty A.R."/>
        </authorList>
    </citation>
    <scope>NUCLEOTIDE SEQUENCE</scope>
    <source>
        <strain evidence="5">Acra3RX</strain>
        <tissue evidence="5">Leaf</tissue>
    </source>
</reference>